<dbReference type="EnsemblPlants" id="Bo2g023550.1">
    <property type="protein sequence ID" value="Bo2g023550.1"/>
    <property type="gene ID" value="Bo2g023550"/>
</dbReference>
<reference evidence="2 3" key="1">
    <citation type="journal article" date="2014" name="Genome Biol.">
        <title>Transcriptome and methylome profiling reveals relics of genome dominance in the mesopolyploid Brassica oleracea.</title>
        <authorList>
            <person name="Parkin I.A."/>
            <person name="Koh C."/>
            <person name="Tang H."/>
            <person name="Robinson S.J."/>
            <person name="Kagale S."/>
            <person name="Clarke W.E."/>
            <person name="Town C.D."/>
            <person name="Nixon J."/>
            <person name="Krishnakumar V."/>
            <person name="Bidwell S.L."/>
            <person name="Denoeud F."/>
            <person name="Belcram H."/>
            <person name="Links M.G."/>
            <person name="Just J."/>
            <person name="Clarke C."/>
            <person name="Bender T."/>
            <person name="Huebert T."/>
            <person name="Mason A.S."/>
            <person name="Pires J.C."/>
            <person name="Barker G."/>
            <person name="Moore J."/>
            <person name="Walley P.G."/>
            <person name="Manoli S."/>
            <person name="Batley J."/>
            <person name="Edwards D."/>
            <person name="Nelson M.N."/>
            <person name="Wang X."/>
            <person name="Paterson A.H."/>
            <person name="King G."/>
            <person name="Bancroft I."/>
            <person name="Chalhoub B."/>
            <person name="Sharpe A.G."/>
        </authorList>
    </citation>
    <scope>NUCLEOTIDE SEQUENCE</scope>
    <source>
        <strain evidence="2 3">cv. TO1000</strain>
    </source>
</reference>
<evidence type="ECO:0000313" key="2">
    <source>
        <dbReference type="EnsemblPlants" id="Bo2g023550.1"/>
    </source>
</evidence>
<protein>
    <submittedName>
        <fullName evidence="2">Uncharacterized protein</fullName>
    </submittedName>
</protein>
<feature type="compositionally biased region" description="Polar residues" evidence="1">
    <location>
        <begin position="241"/>
        <end position="258"/>
    </location>
</feature>
<dbReference type="InterPro" id="IPR004252">
    <property type="entry name" value="Probable_transposase_24"/>
</dbReference>
<keyword evidence="3" id="KW-1185">Reference proteome</keyword>
<feature type="compositionally biased region" description="Low complexity" evidence="1">
    <location>
        <begin position="39"/>
        <end position="51"/>
    </location>
</feature>
<feature type="compositionally biased region" description="Basic and acidic residues" evidence="1">
    <location>
        <begin position="259"/>
        <end position="270"/>
    </location>
</feature>
<sequence length="304" mass="33414">MFGEPGSRLDPSSSSNPGSSSALGSSGLETVPETQPYQRVSQSPSSSAPSVPLVPPPMAPPDDASSDGSSDDASSDGSSGDASSDARRDSSRFDGASECSLLAVHCRGHSQSARQRRFGVDGCLASDVTDMKKGYFSMAHPNWKKTPIYVRKTWFKIFAVKETGQLPSLMQLYERTHKNKAGQFLDGKSEQICNDLVVQVDERHTQLTQQSTDRLPVTLSTLEVVKIYEEAVPKKKRCTLGTGSVNDVPRATSSYSQTRENEVTQLRRESAQLRRESAQLRRESTRHDLRSQLVWVESRASWTL</sequence>
<feature type="region of interest" description="Disordered" evidence="1">
    <location>
        <begin position="239"/>
        <end position="270"/>
    </location>
</feature>
<feature type="compositionally biased region" description="Low complexity" evidence="1">
    <location>
        <begin position="1"/>
        <end position="28"/>
    </location>
</feature>
<dbReference type="HOGENOM" id="CLU_033858_0_1_1"/>
<accession>A0A0D3AKC9</accession>
<dbReference type="AlphaFoldDB" id="A0A0D3AKC9"/>
<name>A0A0D3AKC9_BRAOL</name>
<evidence type="ECO:0000313" key="3">
    <source>
        <dbReference type="Proteomes" id="UP000032141"/>
    </source>
</evidence>
<evidence type="ECO:0000256" key="1">
    <source>
        <dbReference type="SAM" id="MobiDB-lite"/>
    </source>
</evidence>
<dbReference type="Proteomes" id="UP000032141">
    <property type="component" value="Chromosome C2"/>
</dbReference>
<proteinExistence type="predicted"/>
<organism evidence="2 3">
    <name type="scientific">Brassica oleracea var. oleracea</name>
    <dbReference type="NCBI Taxonomy" id="109376"/>
    <lineage>
        <taxon>Eukaryota</taxon>
        <taxon>Viridiplantae</taxon>
        <taxon>Streptophyta</taxon>
        <taxon>Embryophyta</taxon>
        <taxon>Tracheophyta</taxon>
        <taxon>Spermatophyta</taxon>
        <taxon>Magnoliopsida</taxon>
        <taxon>eudicotyledons</taxon>
        <taxon>Gunneridae</taxon>
        <taxon>Pentapetalae</taxon>
        <taxon>rosids</taxon>
        <taxon>malvids</taxon>
        <taxon>Brassicales</taxon>
        <taxon>Brassicaceae</taxon>
        <taxon>Brassiceae</taxon>
        <taxon>Brassica</taxon>
    </lineage>
</organism>
<dbReference type="Pfam" id="PF03004">
    <property type="entry name" value="Transposase_24"/>
    <property type="match status" value="1"/>
</dbReference>
<dbReference type="STRING" id="109376.A0A0D3AKC9"/>
<reference evidence="2" key="2">
    <citation type="submission" date="2015-03" db="UniProtKB">
        <authorList>
            <consortium name="EnsemblPlants"/>
        </authorList>
    </citation>
    <scope>IDENTIFICATION</scope>
</reference>
<feature type="region of interest" description="Disordered" evidence="1">
    <location>
        <begin position="1"/>
        <end position="92"/>
    </location>
</feature>
<dbReference type="Gramene" id="Bo2g023550.1">
    <property type="protein sequence ID" value="Bo2g023550.1"/>
    <property type="gene ID" value="Bo2g023550"/>
</dbReference>